<proteinExistence type="predicted"/>
<keyword evidence="3" id="KW-1185">Reference proteome</keyword>
<organism evidence="2 3">
    <name type="scientific">Hexamita inflata</name>
    <dbReference type="NCBI Taxonomy" id="28002"/>
    <lineage>
        <taxon>Eukaryota</taxon>
        <taxon>Metamonada</taxon>
        <taxon>Diplomonadida</taxon>
        <taxon>Hexamitidae</taxon>
        <taxon>Hexamitinae</taxon>
        <taxon>Hexamita</taxon>
    </lineage>
</organism>
<keyword evidence="1" id="KW-0175">Coiled coil</keyword>
<name>A0ABP1H824_9EUKA</name>
<evidence type="ECO:0000313" key="3">
    <source>
        <dbReference type="Proteomes" id="UP001642409"/>
    </source>
</evidence>
<gene>
    <name evidence="2" type="ORF">HINF_LOCUS9296</name>
</gene>
<evidence type="ECO:0000256" key="1">
    <source>
        <dbReference type="SAM" id="Coils"/>
    </source>
</evidence>
<evidence type="ECO:0000313" key="2">
    <source>
        <dbReference type="EMBL" id="CAL5986182.1"/>
    </source>
</evidence>
<protein>
    <submittedName>
        <fullName evidence="2">Uncharacterized protein</fullName>
    </submittedName>
</protein>
<reference evidence="2 3" key="1">
    <citation type="submission" date="2024-07" db="EMBL/GenBank/DDBJ databases">
        <authorList>
            <person name="Akdeniz Z."/>
        </authorList>
    </citation>
    <scope>NUCLEOTIDE SEQUENCE [LARGE SCALE GENOMIC DNA]</scope>
</reference>
<comment type="caution">
    <text evidence="2">The sequence shown here is derived from an EMBL/GenBank/DDBJ whole genome shotgun (WGS) entry which is preliminary data.</text>
</comment>
<feature type="coiled-coil region" evidence="1">
    <location>
        <begin position="272"/>
        <end position="361"/>
    </location>
</feature>
<sequence>MRQNEKVALEYQLRILAERIHIVVVQYYGTYSIPTQTQFQSLLTPQLNLLENFYYEKYLLVEPYLFYLSYVQQQISVTAFMPYRVHFLNLYYLMKQQVIQITINMNVIQQVVLSKIIKFIQETKYILFLQINNKLVELQDYKFCQNQCEQNDINQQELSQQLNYNILKNEPHQTQQYFDQCKHIKLNQKRTKSDQVINQQTHLVSENSLKNKQNLGLLKEYKKQKNFETQQNDFREAKEAERKGLKECREAKLENQKECRLAELENQKEFRLAELKNQKEFRLAELKNWKEQKEAELKNQKEFRLAELKNWKEQKEAELKNQKEFRLAELKNQKEFREAEQKNWKEQKEAERKDLKECREAQLQLRSKFYETIIDQALTKNKNCALIGNDIYIGENVCAGISYNNNVNTTININISITKVSLVKSNQNKQTEVQQQNLSFNDICENIFKLDNDQLNRHIKNTKLKMLK</sequence>
<dbReference type="EMBL" id="CAXDID020000019">
    <property type="protein sequence ID" value="CAL5986182.1"/>
    <property type="molecule type" value="Genomic_DNA"/>
</dbReference>
<dbReference type="Proteomes" id="UP001642409">
    <property type="component" value="Unassembled WGS sequence"/>
</dbReference>
<accession>A0ABP1H824</accession>